<dbReference type="AlphaFoldDB" id="A0A7J6WJA4"/>
<gene>
    <name evidence="1" type="ORF">FRX31_013428</name>
</gene>
<dbReference type="PANTHER" id="PTHR32467:SF81">
    <property type="entry name" value="OS06G0145700 PROTEIN"/>
    <property type="match status" value="1"/>
</dbReference>
<evidence type="ECO:0000313" key="2">
    <source>
        <dbReference type="Proteomes" id="UP000554482"/>
    </source>
</evidence>
<accession>A0A7J6WJA4</accession>
<evidence type="ECO:0000313" key="1">
    <source>
        <dbReference type="EMBL" id="KAF5196987.1"/>
    </source>
</evidence>
<dbReference type="Gene3D" id="3.30.730.10">
    <property type="entry name" value="AP2/ERF domain"/>
    <property type="match status" value="1"/>
</dbReference>
<dbReference type="OrthoDB" id="1863098at2759"/>
<protein>
    <submittedName>
        <fullName evidence="1">Ap2-like ethylene-responsive transcription factor</fullName>
    </submittedName>
</protein>
<dbReference type="GO" id="GO:0003700">
    <property type="term" value="F:DNA-binding transcription factor activity"/>
    <property type="evidence" value="ECO:0007669"/>
    <property type="project" value="InterPro"/>
</dbReference>
<proteinExistence type="predicted"/>
<organism evidence="1 2">
    <name type="scientific">Thalictrum thalictroides</name>
    <name type="common">Rue-anemone</name>
    <name type="synonym">Anemone thalictroides</name>
    <dbReference type="NCBI Taxonomy" id="46969"/>
    <lineage>
        <taxon>Eukaryota</taxon>
        <taxon>Viridiplantae</taxon>
        <taxon>Streptophyta</taxon>
        <taxon>Embryophyta</taxon>
        <taxon>Tracheophyta</taxon>
        <taxon>Spermatophyta</taxon>
        <taxon>Magnoliopsida</taxon>
        <taxon>Ranunculales</taxon>
        <taxon>Ranunculaceae</taxon>
        <taxon>Thalictroideae</taxon>
        <taxon>Thalictrum</taxon>
    </lineage>
</organism>
<comment type="caution">
    <text evidence="1">The sequence shown here is derived from an EMBL/GenBank/DDBJ whole genome shotgun (WGS) entry which is preliminary data.</text>
</comment>
<dbReference type="InterPro" id="IPR036955">
    <property type="entry name" value="AP2/ERF_dom_sf"/>
</dbReference>
<dbReference type="Proteomes" id="UP000554482">
    <property type="component" value="Unassembled WGS sequence"/>
</dbReference>
<dbReference type="EMBL" id="JABWDY010015249">
    <property type="protein sequence ID" value="KAF5196987.1"/>
    <property type="molecule type" value="Genomic_DNA"/>
</dbReference>
<dbReference type="PANTHER" id="PTHR32467">
    <property type="entry name" value="AP2-LIKE ETHYLENE-RESPONSIVE TRANSCRIPTION FACTOR"/>
    <property type="match status" value="1"/>
</dbReference>
<keyword evidence="2" id="KW-1185">Reference proteome</keyword>
<reference evidence="1 2" key="1">
    <citation type="submission" date="2020-06" db="EMBL/GenBank/DDBJ databases">
        <title>Transcriptomic and genomic resources for Thalictrum thalictroides and T. hernandezii: Facilitating candidate gene discovery in an emerging model plant lineage.</title>
        <authorList>
            <person name="Arias T."/>
            <person name="Riano-Pachon D.M."/>
            <person name="Di Stilio V.S."/>
        </authorList>
    </citation>
    <scope>NUCLEOTIDE SEQUENCE [LARGE SCALE GENOMIC DNA]</scope>
    <source>
        <strain evidence="2">cv. WT478/WT964</strain>
        <tissue evidence="1">Leaves</tissue>
    </source>
</reference>
<sequence>MQINNFSQFSSKVLKVKVRTSVPRGNSKVIARFFKASQELAKINYHLWIQGVTRWTGRFEAHLWDKFSMNNQKNKGRQEADDAEEDVSREEYLASLRRRSSGFSRGISKYRDVARHHHNGRWEARIGRVHGNKYLYLGTYFCELQIAIGSLIPFAIKVISINTLKNNLVDY</sequence>
<name>A0A7J6WJA4_THATH</name>